<dbReference type="EMBL" id="BDME01000006">
    <property type="protein sequence ID" value="GAX88255.1"/>
    <property type="molecule type" value="Genomic_DNA"/>
</dbReference>
<feature type="transmembrane region" description="Helical" evidence="7">
    <location>
        <begin position="318"/>
        <end position="349"/>
    </location>
</feature>
<dbReference type="InterPro" id="IPR010656">
    <property type="entry name" value="DctM"/>
</dbReference>
<evidence type="ECO:0000313" key="10">
    <source>
        <dbReference type="Proteomes" id="UP000217944"/>
    </source>
</evidence>
<keyword evidence="6 7" id="KW-0472">Membrane</keyword>
<dbReference type="Proteomes" id="UP000217944">
    <property type="component" value="Unassembled WGS sequence"/>
</dbReference>
<keyword evidence="2" id="KW-1003">Cell membrane</keyword>
<feature type="transmembrane region" description="Helical" evidence="7">
    <location>
        <begin position="400"/>
        <end position="421"/>
    </location>
</feature>
<feature type="domain" description="TRAP C4-dicarboxylate transport system permease DctM subunit" evidence="8">
    <location>
        <begin position="7"/>
        <end position="423"/>
    </location>
</feature>
<evidence type="ECO:0000256" key="4">
    <source>
        <dbReference type="ARBA" id="ARBA00022692"/>
    </source>
</evidence>
<organism evidence="9 10">
    <name type="scientific">Lebetimonas natsushimae</name>
    <dbReference type="NCBI Taxonomy" id="1936991"/>
    <lineage>
        <taxon>Bacteria</taxon>
        <taxon>Pseudomonadati</taxon>
        <taxon>Campylobacterota</taxon>
        <taxon>Epsilonproteobacteria</taxon>
        <taxon>Nautiliales</taxon>
        <taxon>Nautiliaceae</taxon>
        <taxon>Lebetimonas</taxon>
    </lineage>
</organism>
<proteinExistence type="predicted"/>
<accession>A0A292YHV5</accession>
<evidence type="ECO:0000256" key="6">
    <source>
        <dbReference type="ARBA" id="ARBA00023136"/>
    </source>
</evidence>
<keyword evidence="5 7" id="KW-1133">Transmembrane helix</keyword>
<feature type="transmembrane region" description="Helical" evidence="7">
    <location>
        <begin position="361"/>
        <end position="380"/>
    </location>
</feature>
<feature type="transmembrane region" description="Helical" evidence="7">
    <location>
        <begin position="142"/>
        <end position="165"/>
    </location>
</feature>
<evidence type="ECO:0000259" key="8">
    <source>
        <dbReference type="Pfam" id="PF06808"/>
    </source>
</evidence>
<dbReference type="PANTHER" id="PTHR33362:SF7">
    <property type="entry name" value="SLL1103 PROTEIN"/>
    <property type="match status" value="1"/>
</dbReference>
<protein>
    <recommendedName>
        <fullName evidence="8">TRAP C4-dicarboxylate transport system permease DctM subunit domain-containing protein</fullName>
    </recommendedName>
</protein>
<feature type="transmembrane region" description="Helical" evidence="7">
    <location>
        <begin position="53"/>
        <end position="72"/>
    </location>
</feature>
<comment type="caution">
    <text evidence="9">The sequence shown here is derived from an EMBL/GenBank/DDBJ whole genome shotgun (WGS) entry which is preliminary data.</text>
</comment>
<evidence type="ECO:0000256" key="3">
    <source>
        <dbReference type="ARBA" id="ARBA00022519"/>
    </source>
</evidence>
<feature type="transmembrane region" description="Helical" evidence="7">
    <location>
        <begin position="177"/>
        <end position="198"/>
    </location>
</feature>
<evidence type="ECO:0000313" key="9">
    <source>
        <dbReference type="EMBL" id="GAX88255.1"/>
    </source>
</evidence>
<dbReference type="AlphaFoldDB" id="A0A292YHV5"/>
<feature type="transmembrane region" description="Helical" evidence="7">
    <location>
        <begin position="248"/>
        <end position="265"/>
    </location>
</feature>
<feature type="transmembrane region" description="Helical" evidence="7">
    <location>
        <begin position="84"/>
        <end position="107"/>
    </location>
</feature>
<keyword evidence="3" id="KW-0997">Cell inner membrane</keyword>
<feature type="transmembrane region" description="Helical" evidence="7">
    <location>
        <begin position="7"/>
        <end position="33"/>
    </location>
</feature>
<comment type="subcellular location">
    <subcellularLocation>
        <location evidence="1">Cell inner membrane</location>
        <topology evidence="1">Multi-pass membrane protein</topology>
    </subcellularLocation>
</comment>
<keyword evidence="10" id="KW-1185">Reference proteome</keyword>
<reference evidence="9 10" key="1">
    <citation type="journal article" date="2017" name="Syst. Appl. Microbiol.">
        <title>Lebetimonas natsushimae sp. nov., a novel strictly anaerobic, moderately thermophilic chemoautotroph isolated from a deep-sea hydrothermal vent polychaete nest in the Mid-Okinawa Trough.</title>
        <authorList>
            <person name="Nagata R."/>
            <person name="Takaki Y."/>
            <person name="Tame A."/>
            <person name="Nunoura T."/>
            <person name="Muto H."/>
            <person name="Mino S."/>
            <person name="Sawayama S."/>
            <person name="Takai K."/>
            <person name="Nakagawa S."/>
        </authorList>
    </citation>
    <scope>NUCLEOTIDE SEQUENCE [LARGE SCALE GENOMIC DNA]</scope>
    <source>
        <strain evidence="9 10">HS1857</strain>
    </source>
</reference>
<dbReference type="Pfam" id="PF06808">
    <property type="entry name" value="DctM"/>
    <property type="match status" value="1"/>
</dbReference>
<dbReference type="InterPro" id="IPR004681">
    <property type="entry name" value="TRAP_DctM"/>
</dbReference>
<dbReference type="RefSeq" id="WP_202970441.1">
    <property type="nucleotide sequence ID" value="NZ_BDME01000006.1"/>
</dbReference>
<dbReference type="GO" id="GO:0022857">
    <property type="term" value="F:transmembrane transporter activity"/>
    <property type="evidence" value="ECO:0007669"/>
    <property type="project" value="TreeGrafter"/>
</dbReference>
<evidence type="ECO:0000256" key="2">
    <source>
        <dbReference type="ARBA" id="ARBA00022475"/>
    </source>
</evidence>
<evidence type="ECO:0000256" key="7">
    <source>
        <dbReference type="SAM" id="Phobius"/>
    </source>
</evidence>
<dbReference type="NCBIfam" id="TIGR00786">
    <property type="entry name" value="dctM"/>
    <property type="match status" value="1"/>
</dbReference>
<dbReference type="PANTHER" id="PTHR33362">
    <property type="entry name" value="SIALIC ACID TRAP TRANSPORTER PERMEASE PROTEIN SIAT-RELATED"/>
    <property type="match status" value="1"/>
</dbReference>
<sequence>MTGIILFIVAFILLMLGIPVAFAFGASAIFAAFIDPNVGLDVFGLLPYRIYGIMQNFTLMAVPLFIFMGFILEKSKIAENMLESIGKLFGPIRGGLAIAIVLVGAILAASTGIVGASVVMMTIISLPVMLRHGYSPRLASGVIAASGTLGQLIPPSIVLIILGAVMQISVGDLFKAAIIPGLIVVGLYIIYVLIIAFLKPEIAPAIKTDEKYSKIVIQALKSLIAPTILIIMVLGSIFAGFATPTESAAIGAIGSIILSVFYRTFNLELLRYASVETVKITAMIFMILIGATSFSLVFNESGAGDLVTQFFTQDISNQYVFIAITMVVIFILGFFVDFIEITFIVIPILIPIVQEFGIDPLWFALLIAVNLQTSFLTPPFGFSLFYLKGAAGDKIQTKDLYIGIIPFISIQVITLLILIFYPHLVHLLVK</sequence>
<dbReference type="GO" id="GO:0005886">
    <property type="term" value="C:plasma membrane"/>
    <property type="evidence" value="ECO:0007669"/>
    <property type="project" value="UniProtKB-SubCell"/>
</dbReference>
<feature type="transmembrane region" description="Helical" evidence="7">
    <location>
        <begin position="277"/>
        <end position="298"/>
    </location>
</feature>
<name>A0A292YHV5_9BACT</name>
<dbReference type="PIRSF" id="PIRSF006066">
    <property type="entry name" value="HI0050"/>
    <property type="match status" value="1"/>
</dbReference>
<evidence type="ECO:0000256" key="5">
    <source>
        <dbReference type="ARBA" id="ARBA00022989"/>
    </source>
</evidence>
<keyword evidence="4 7" id="KW-0812">Transmembrane</keyword>
<gene>
    <name evidence="9" type="ORF">LNAT_P1550</name>
</gene>
<evidence type="ECO:0000256" key="1">
    <source>
        <dbReference type="ARBA" id="ARBA00004429"/>
    </source>
</evidence>
<feature type="transmembrane region" description="Helical" evidence="7">
    <location>
        <begin position="219"/>
        <end position="242"/>
    </location>
</feature>